<feature type="transmembrane region" description="Helical" evidence="1">
    <location>
        <begin position="79"/>
        <end position="100"/>
    </location>
</feature>
<sequence>MFQVLAIIAFNDGKLNLSTFKTLQSIGPTVAVMNFWRLVGCYIGCLGVVLMFGAYTTARGMAISKLVIRSTSDSFYFQIYVLVLGIYAGVRGLFALLLLFPSCHRLSEIFDQSFFQNFK</sequence>
<name>A0ABD3BIL9_9LAMI</name>
<evidence type="ECO:0000256" key="1">
    <source>
        <dbReference type="SAM" id="Phobius"/>
    </source>
</evidence>
<organism evidence="2 3">
    <name type="scientific">Castilleja foliolosa</name>
    <dbReference type="NCBI Taxonomy" id="1961234"/>
    <lineage>
        <taxon>Eukaryota</taxon>
        <taxon>Viridiplantae</taxon>
        <taxon>Streptophyta</taxon>
        <taxon>Embryophyta</taxon>
        <taxon>Tracheophyta</taxon>
        <taxon>Spermatophyta</taxon>
        <taxon>Magnoliopsida</taxon>
        <taxon>eudicotyledons</taxon>
        <taxon>Gunneridae</taxon>
        <taxon>Pentapetalae</taxon>
        <taxon>asterids</taxon>
        <taxon>lamiids</taxon>
        <taxon>Lamiales</taxon>
        <taxon>Orobanchaceae</taxon>
        <taxon>Pedicularideae</taxon>
        <taxon>Castillejinae</taxon>
        <taxon>Castilleja</taxon>
    </lineage>
</organism>
<keyword evidence="1" id="KW-0472">Membrane</keyword>
<protein>
    <submittedName>
        <fullName evidence="2">Uncharacterized protein</fullName>
    </submittedName>
</protein>
<evidence type="ECO:0000313" key="3">
    <source>
        <dbReference type="Proteomes" id="UP001632038"/>
    </source>
</evidence>
<evidence type="ECO:0000313" key="2">
    <source>
        <dbReference type="EMBL" id="KAL3616622.1"/>
    </source>
</evidence>
<gene>
    <name evidence="2" type="ORF">CASFOL_039016</name>
</gene>
<dbReference type="EMBL" id="JAVIJP010000087">
    <property type="protein sequence ID" value="KAL3616622.1"/>
    <property type="molecule type" value="Genomic_DNA"/>
</dbReference>
<keyword evidence="1" id="KW-0812">Transmembrane</keyword>
<feature type="transmembrane region" description="Helical" evidence="1">
    <location>
        <begin position="35"/>
        <end position="58"/>
    </location>
</feature>
<dbReference type="Proteomes" id="UP001632038">
    <property type="component" value="Unassembled WGS sequence"/>
</dbReference>
<accession>A0ABD3BIL9</accession>
<dbReference type="AlphaFoldDB" id="A0ABD3BIL9"/>
<comment type="caution">
    <text evidence="2">The sequence shown here is derived from an EMBL/GenBank/DDBJ whole genome shotgun (WGS) entry which is preliminary data.</text>
</comment>
<keyword evidence="1" id="KW-1133">Transmembrane helix</keyword>
<proteinExistence type="predicted"/>
<reference evidence="3" key="1">
    <citation type="journal article" date="2024" name="IScience">
        <title>Strigolactones Initiate the Formation of Haustorium-like Structures in Castilleja.</title>
        <authorList>
            <person name="Buerger M."/>
            <person name="Peterson D."/>
            <person name="Chory J."/>
        </authorList>
    </citation>
    <scope>NUCLEOTIDE SEQUENCE [LARGE SCALE GENOMIC DNA]</scope>
</reference>
<keyword evidence="3" id="KW-1185">Reference proteome</keyword>